<dbReference type="InterPro" id="IPR004606">
    <property type="entry name" value="Mop_domain"/>
</dbReference>
<dbReference type="EMBL" id="CP009962">
    <property type="protein sequence ID" value="AIY39409.1"/>
    <property type="molecule type" value="Genomic_DNA"/>
</dbReference>
<gene>
    <name evidence="4" type="ORF">LT85_0249</name>
</gene>
<dbReference type="GO" id="GO:0015689">
    <property type="term" value="P:molybdate ion transport"/>
    <property type="evidence" value="ECO:0007669"/>
    <property type="project" value="InterPro"/>
</dbReference>
<evidence type="ECO:0000313" key="4">
    <source>
        <dbReference type="EMBL" id="AIY39409.1"/>
    </source>
</evidence>
<dbReference type="NCBIfam" id="TIGR00638">
    <property type="entry name" value="Mop"/>
    <property type="match status" value="2"/>
</dbReference>
<dbReference type="PANTHER" id="PTHR30432:SF1">
    <property type="entry name" value="DNA-BINDING TRANSCRIPTIONAL DUAL REGULATOR MODE"/>
    <property type="match status" value="1"/>
</dbReference>
<dbReference type="Proteomes" id="UP000030302">
    <property type="component" value="Chromosome"/>
</dbReference>
<dbReference type="Pfam" id="PF03459">
    <property type="entry name" value="TOBE"/>
    <property type="match status" value="2"/>
</dbReference>
<reference evidence="5" key="1">
    <citation type="journal article" date="2014" name="Soil Biol. Biochem.">
        <title>Structure and function of bacterial communities in ageing soils: Insights from the Mendocino ecological staircase.</title>
        <authorList>
            <person name="Uroz S."/>
            <person name="Tech J.J."/>
            <person name="Sawaya N.A."/>
            <person name="Frey-Klett P."/>
            <person name="Leveau J.H.J."/>
        </authorList>
    </citation>
    <scope>NUCLEOTIDE SEQUENCE [LARGE SCALE GENOMIC DNA]</scope>
    <source>
        <strain evidence="5">Cal35</strain>
    </source>
</reference>
<protein>
    <submittedName>
        <fullName evidence="4">Molybdate-binding domain of ModE</fullName>
    </submittedName>
</protein>
<feature type="domain" description="Mop" evidence="3">
    <location>
        <begin position="2"/>
        <end position="68"/>
    </location>
</feature>
<proteinExistence type="predicted"/>
<dbReference type="InterPro" id="IPR051815">
    <property type="entry name" value="Molybdate_resp_trans_reg"/>
</dbReference>
<dbReference type="PANTHER" id="PTHR30432">
    <property type="entry name" value="TRANSCRIPTIONAL REGULATOR MODE"/>
    <property type="match status" value="1"/>
</dbReference>
<keyword evidence="5" id="KW-1185">Reference proteome</keyword>
<dbReference type="RefSeq" id="WP_038484313.1">
    <property type="nucleotide sequence ID" value="NZ_CP009962.1"/>
</dbReference>
<accession>A0A0A1F6V4</accession>
<evidence type="ECO:0000313" key="5">
    <source>
        <dbReference type="Proteomes" id="UP000030302"/>
    </source>
</evidence>
<dbReference type="InterPro" id="IPR005116">
    <property type="entry name" value="Transp-assoc_OB_typ1"/>
</dbReference>
<dbReference type="InterPro" id="IPR008995">
    <property type="entry name" value="Mo/tungstate-bd_C_term_dom"/>
</dbReference>
<feature type="domain" description="Mop" evidence="3">
    <location>
        <begin position="74"/>
        <end position="140"/>
    </location>
</feature>
<dbReference type="HOGENOM" id="CLU_118993_0_1_4"/>
<evidence type="ECO:0000256" key="2">
    <source>
        <dbReference type="PROSITE-ProRule" id="PRU01213"/>
    </source>
</evidence>
<name>A0A0A1F6V4_9BURK</name>
<keyword evidence="1 2" id="KW-0500">Molybdenum</keyword>
<dbReference type="AlphaFoldDB" id="A0A0A1F6V4"/>
<dbReference type="STRING" id="279058.LT85_0249"/>
<evidence type="ECO:0000259" key="3">
    <source>
        <dbReference type="PROSITE" id="PS51866"/>
    </source>
</evidence>
<sequence length="142" mass="14668">MLTSARNEFAGKVTAILPGAVNDEVELTLAGGDRIVAVITRESTKYLDLNIGSEALALVKAPWVILSTPDAGIKFSTRNRLEGTVKTVKSGAVNTEVEVSLKGGETLAAIITQESAQALGLAAGKPVVAIFKASHVIVGVKA</sequence>
<dbReference type="SUPFAM" id="SSF50331">
    <property type="entry name" value="MOP-like"/>
    <property type="match status" value="2"/>
</dbReference>
<organism evidence="4 5">
    <name type="scientific">Collimonas arenae</name>
    <dbReference type="NCBI Taxonomy" id="279058"/>
    <lineage>
        <taxon>Bacteria</taxon>
        <taxon>Pseudomonadati</taxon>
        <taxon>Pseudomonadota</taxon>
        <taxon>Betaproteobacteria</taxon>
        <taxon>Burkholderiales</taxon>
        <taxon>Oxalobacteraceae</taxon>
        <taxon>Collimonas</taxon>
    </lineage>
</organism>
<dbReference type="KEGG" id="care:LT85_0249"/>
<evidence type="ECO:0000256" key="1">
    <source>
        <dbReference type="ARBA" id="ARBA00022505"/>
    </source>
</evidence>
<dbReference type="OrthoDB" id="9800709at2"/>
<dbReference type="Gene3D" id="2.40.50.100">
    <property type="match status" value="2"/>
</dbReference>
<dbReference type="PROSITE" id="PS51866">
    <property type="entry name" value="MOP"/>
    <property type="match status" value="2"/>
</dbReference>